<keyword evidence="4" id="KW-0436">Ligase</keyword>
<dbReference type="PANTHER" id="PTHR11136:SF0">
    <property type="entry name" value="DIHYDROFOLATE SYNTHETASE-RELATED"/>
    <property type="match status" value="1"/>
</dbReference>
<evidence type="ECO:0000256" key="3">
    <source>
        <dbReference type="ARBA" id="ARBA00011245"/>
    </source>
</evidence>
<dbReference type="InterPro" id="IPR036615">
    <property type="entry name" value="Mur_ligase_C_dom_sf"/>
</dbReference>
<accession>A0A6J6MBP9</accession>
<protein>
    <submittedName>
        <fullName evidence="12">Unannotated protein</fullName>
    </submittedName>
</protein>
<dbReference type="EMBL" id="CAFBPJ010000210">
    <property type="protein sequence ID" value="CAB5028865.1"/>
    <property type="molecule type" value="Genomic_DNA"/>
</dbReference>
<dbReference type="AlphaFoldDB" id="A0A6J6MBP9"/>
<dbReference type="Pfam" id="PF02875">
    <property type="entry name" value="Mur_ligase_C"/>
    <property type="match status" value="1"/>
</dbReference>
<evidence type="ECO:0000256" key="2">
    <source>
        <dbReference type="ARBA" id="ARBA00008276"/>
    </source>
</evidence>
<evidence type="ECO:0000259" key="10">
    <source>
        <dbReference type="Pfam" id="PF02875"/>
    </source>
</evidence>
<dbReference type="GO" id="GO:0008841">
    <property type="term" value="F:dihydrofolate synthase activity"/>
    <property type="evidence" value="ECO:0007669"/>
    <property type="project" value="TreeGrafter"/>
</dbReference>
<evidence type="ECO:0000256" key="4">
    <source>
        <dbReference type="ARBA" id="ARBA00022598"/>
    </source>
</evidence>
<dbReference type="Pfam" id="PF08245">
    <property type="entry name" value="Mur_ligase_M"/>
    <property type="match status" value="1"/>
</dbReference>
<dbReference type="PANTHER" id="PTHR11136">
    <property type="entry name" value="FOLYLPOLYGLUTAMATE SYNTHASE-RELATED"/>
    <property type="match status" value="1"/>
</dbReference>
<keyword evidence="8" id="KW-0460">Magnesium</keyword>
<dbReference type="SUPFAM" id="SSF53244">
    <property type="entry name" value="MurD-like peptide ligases, peptide-binding domain"/>
    <property type="match status" value="1"/>
</dbReference>
<organism evidence="12">
    <name type="scientific">freshwater metagenome</name>
    <dbReference type="NCBI Taxonomy" id="449393"/>
    <lineage>
        <taxon>unclassified sequences</taxon>
        <taxon>metagenomes</taxon>
        <taxon>ecological metagenomes</taxon>
    </lineage>
</organism>
<evidence type="ECO:0000313" key="13">
    <source>
        <dbReference type="EMBL" id="CAB5028865.1"/>
    </source>
</evidence>
<evidence type="ECO:0000256" key="6">
    <source>
        <dbReference type="ARBA" id="ARBA00022741"/>
    </source>
</evidence>
<dbReference type="GO" id="GO:0005737">
    <property type="term" value="C:cytoplasm"/>
    <property type="evidence" value="ECO:0007669"/>
    <property type="project" value="TreeGrafter"/>
</dbReference>
<keyword evidence="7" id="KW-0067">ATP-binding</keyword>
<dbReference type="GO" id="GO:0046872">
    <property type="term" value="F:metal ion binding"/>
    <property type="evidence" value="ECO:0007669"/>
    <property type="project" value="UniProtKB-KW"/>
</dbReference>
<keyword evidence="6" id="KW-0547">Nucleotide-binding</keyword>
<dbReference type="PIRSF" id="PIRSF001563">
    <property type="entry name" value="Folylpolyglu_synth"/>
    <property type="match status" value="1"/>
</dbReference>
<gene>
    <name evidence="12" type="ORF">UFOPK2310_00644</name>
    <name evidence="13" type="ORF">UFOPK4092_01423</name>
</gene>
<dbReference type="InterPro" id="IPR001645">
    <property type="entry name" value="Folylpolyglutamate_synth"/>
</dbReference>
<dbReference type="GO" id="GO:0046656">
    <property type="term" value="P:folic acid biosynthetic process"/>
    <property type="evidence" value="ECO:0007669"/>
    <property type="project" value="UniProtKB-KW"/>
</dbReference>
<evidence type="ECO:0000256" key="1">
    <source>
        <dbReference type="ARBA" id="ARBA00001946"/>
    </source>
</evidence>
<reference evidence="12" key="1">
    <citation type="submission" date="2020-05" db="EMBL/GenBank/DDBJ databases">
        <authorList>
            <person name="Chiriac C."/>
            <person name="Salcher M."/>
            <person name="Ghai R."/>
            <person name="Kavagutti S V."/>
        </authorList>
    </citation>
    <scope>NUCLEOTIDE SEQUENCE</scope>
</reference>
<dbReference type="SUPFAM" id="SSF53623">
    <property type="entry name" value="MurD-like peptide ligases, catalytic domain"/>
    <property type="match status" value="1"/>
</dbReference>
<dbReference type="FunFam" id="3.40.1190.10:FF:000004">
    <property type="entry name" value="Dihydrofolate synthase/folylpolyglutamate synthase"/>
    <property type="match status" value="1"/>
</dbReference>
<proteinExistence type="inferred from homology"/>
<comment type="subunit">
    <text evidence="3">Monomer.</text>
</comment>
<dbReference type="GO" id="GO:0005524">
    <property type="term" value="F:ATP binding"/>
    <property type="evidence" value="ECO:0007669"/>
    <property type="project" value="UniProtKB-KW"/>
</dbReference>
<dbReference type="InterPro" id="IPR004101">
    <property type="entry name" value="Mur_ligase_C"/>
</dbReference>
<dbReference type="InterPro" id="IPR036565">
    <property type="entry name" value="Mur-like_cat_sf"/>
</dbReference>
<dbReference type="Gene3D" id="3.40.1190.10">
    <property type="entry name" value="Mur-like, catalytic domain"/>
    <property type="match status" value="1"/>
</dbReference>
<evidence type="ECO:0000256" key="5">
    <source>
        <dbReference type="ARBA" id="ARBA00022723"/>
    </source>
</evidence>
<keyword evidence="5" id="KW-0479">Metal-binding</keyword>
<name>A0A6J6MBP9_9ZZZZ</name>
<feature type="domain" description="Mur ligase central" evidence="11">
    <location>
        <begin position="157"/>
        <end position="299"/>
    </location>
</feature>
<dbReference type="Gene3D" id="3.90.190.20">
    <property type="entry name" value="Mur ligase, C-terminal domain"/>
    <property type="match status" value="1"/>
</dbReference>
<comment type="cofactor">
    <cofactor evidence="1">
        <name>Mg(2+)</name>
        <dbReference type="ChEBI" id="CHEBI:18420"/>
    </cofactor>
</comment>
<evidence type="ECO:0000256" key="9">
    <source>
        <dbReference type="ARBA" id="ARBA00022909"/>
    </source>
</evidence>
<dbReference type="GO" id="GO:0004326">
    <property type="term" value="F:tetrahydrofolylpolyglutamate synthase activity"/>
    <property type="evidence" value="ECO:0007669"/>
    <property type="project" value="InterPro"/>
</dbReference>
<dbReference type="NCBIfam" id="TIGR01499">
    <property type="entry name" value="folC"/>
    <property type="match status" value="1"/>
</dbReference>
<sequence>MVAEKWWWGAPTISDVSSDQDAASRLPALLADLTARWPENHIEPSLTRIASVIELLGDPQRTYPVIHVTGTNGKTSTARMIEALLRALGLRTGLFTSPHLLDPRERICFDGQPISAGRFLRTWDDIGPFVELVDARSVADGGIPLSFFEVMTAMAYAAFADAPVDVAIVEVGMGGEWDATNVADGMVAVVTPIGIDHVEYLGETIALIAREKAGIIKSDAFAVLARQELPAAEALLARSVEMNATVAREGLEFGVLGRGVAVGGQVLTLKGLRSEYEDIFLPLFGEHQADNAAVALAAVEAFIGGGNEELDVEIVREGFALVTSPGRLEIVRRNPTVILDAAHNPHGARALANAIADSFDFAQLFAVVGVMIEKDAVGFLTALEPVVDRVIVTESTSGRAMPAETLTEIAMSIFGADRVWTEPALLAAVDRAFALAEESGEFGGVGVLITGSVALVGDAKRMYSGI</sequence>
<comment type="similarity">
    <text evidence="2">Belongs to the folylpolyglutamate synthase family.</text>
</comment>
<evidence type="ECO:0000256" key="7">
    <source>
        <dbReference type="ARBA" id="ARBA00022840"/>
    </source>
</evidence>
<dbReference type="EMBL" id="CAEZWW010000061">
    <property type="protein sequence ID" value="CAB4671617.1"/>
    <property type="molecule type" value="Genomic_DNA"/>
</dbReference>
<evidence type="ECO:0000256" key="8">
    <source>
        <dbReference type="ARBA" id="ARBA00022842"/>
    </source>
</evidence>
<keyword evidence="9" id="KW-0289">Folate biosynthesis</keyword>
<feature type="domain" description="Mur ligase C-terminal" evidence="10">
    <location>
        <begin position="326"/>
        <end position="452"/>
    </location>
</feature>
<dbReference type="InterPro" id="IPR013221">
    <property type="entry name" value="Mur_ligase_cen"/>
</dbReference>
<evidence type="ECO:0000259" key="11">
    <source>
        <dbReference type="Pfam" id="PF08245"/>
    </source>
</evidence>
<evidence type="ECO:0000313" key="12">
    <source>
        <dbReference type="EMBL" id="CAB4671617.1"/>
    </source>
</evidence>